<dbReference type="GeneID" id="17299740"/>
<evidence type="ECO:0000313" key="4">
    <source>
        <dbReference type="Proteomes" id="UP000011087"/>
    </source>
</evidence>
<sequence>MEQQQQQQQQHEEEENQEVEADEESGPIIAHLTLATAVYDSQNLIQLRLGSCELRGEGVGSV</sequence>
<name>L1J497_GUITC</name>
<reference evidence="2 4" key="1">
    <citation type="journal article" date="2012" name="Nature">
        <title>Algal genomes reveal evolutionary mosaicism and the fate of nucleomorphs.</title>
        <authorList>
            <consortium name="DOE Joint Genome Institute"/>
            <person name="Curtis B.A."/>
            <person name="Tanifuji G."/>
            <person name="Burki F."/>
            <person name="Gruber A."/>
            <person name="Irimia M."/>
            <person name="Maruyama S."/>
            <person name="Arias M.C."/>
            <person name="Ball S.G."/>
            <person name="Gile G.H."/>
            <person name="Hirakawa Y."/>
            <person name="Hopkins J.F."/>
            <person name="Kuo A."/>
            <person name="Rensing S.A."/>
            <person name="Schmutz J."/>
            <person name="Symeonidi A."/>
            <person name="Elias M."/>
            <person name="Eveleigh R.J."/>
            <person name="Herman E.K."/>
            <person name="Klute M.J."/>
            <person name="Nakayama T."/>
            <person name="Obornik M."/>
            <person name="Reyes-Prieto A."/>
            <person name="Armbrust E.V."/>
            <person name="Aves S.J."/>
            <person name="Beiko R.G."/>
            <person name="Coutinho P."/>
            <person name="Dacks J.B."/>
            <person name="Durnford D.G."/>
            <person name="Fast N.M."/>
            <person name="Green B.R."/>
            <person name="Grisdale C.J."/>
            <person name="Hempel F."/>
            <person name="Henrissat B."/>
            <person name="Hoppner M.P."/>
            <person name="Ishida K."/>
            <person name="Kim E."/>
            <person name="Koreny L."/>
            <person name="Kroth P.G."/>
            <person name="Liu Y."/>
            <person name="Malik S.B."/>
            <person name="Maier U.G."/>
            <person name="McRose D."/>
            <person name="Mock T."/>
            <person name="Neilson J.A."/>
            <person name="Onodera N.T."/>
            <person name="Poole A.M."/>
            <person name="Pritham E.J."/>
            <person name="Richards T.A."/>
            <person name="Rocap G."/>
            <person name="Roy S.W."/>
            <person name="Sarai C."/>
            <person name="Schaack S."/>
            <person name="Shirato S."/>
            <person name="Slamovits C.H."/>
            <person name="Spencer D.F."/>
            <person name="Suzuki S."/>
            <person name="Worden A.Z."/>
            <person name="Zauner S."/>
            <person name="Barry K."/>
            <person name="Bell C."/>
            <person name="Bharti A.K."/>
            <person name="Crow J.A."/>
            <person name="Grimwood J."/>
            <person name="Kramer R."/>
            <person name="Lindquist E."/>
            <person name="Lucas S."/>
            <person name="Salamov A."/>
            <person name="McFadden G.I."/>
            <person name="Lane C.E."/>
            <person name="Keeling P.J."/>
            <person name="Gray M.W."/>
            <person name="Grigoriev I.V."/>
            <person name="Archibald J.M."/>
        </authorList>
    </citation>
    <scope>NUCLEOTIDE SEQUENCE</scope>
    <source>
        <strain evidence="2 4">CCMP2712</strain>
    </source>
</reference>
<dbReference type="PaxDb" id="55529-EKX43157"/>
<protein>
    <submittedName>
        <fullName evidence="2 3">Uncharacterized protein</fullName>
    </submittedName>
</protein>
<dbReference type="RefSeq" id="XP_005830137.1">
    <property type="nucleotide sequence ID" value="XM_005830080.1"/>
</dbReference>
<proteinExistence type="predicted"/>
<feature type="region of interest" description="Disordered" evidence="1">
    <location>
        <begin position="1"/>
        <end position="28"/>
    </location>
</feature>
<dbReference type="KEGG" id="gtt:GUITHDRAFT_153366"/>
<feature type="compositionally biased region" description="Acidic residues" evidence="1">
    <location>
        <begin position="12"/>
        <end position="25"/>
    </location>
</feature>
<evidence type="ECO:0000256" key="1">
    <source>
        <dbReference type="SAM" id="MobiDB-lite"/>
    </source>
</evidence>
<accession>L1J497</accession>
<dbReference type="AlphaFoldDB" id="L1J497"/>
<evidence type="ECO:0000313" key="2">
    <source>
        <dbReference type="EMBL" id="EKX43157.1"/>
    </source>
</evidence>
<dbReference type="HOGENOM" id="CLU_2911227_0_0_1"/>
<evidence type="ECO:0000313" key="3">
    <source>
        <dbReference type="EnsemblProtists" id="EKX43157"/>
    </source>
</evidence>
<dbReference type="EMBL" id="JH993012">
    <property type="protein sequence ID" value="EKX43157.1"/>
    <property type="molecule type" value="Genomic_DNA"/>
</dbReference>
<dbReference type="EnsemblProtists" id="EKX43157">
    <property type="protein sequence ID" value="EKX43157"/>
    <property type="gene ID" value="GUITHDRAFT_153366"/>
</dbReference>
<reference evidence="4" key="2">
    <citation type="submission" date="2012-11" db="EMBL/GenBank/DDBJ databases">
        <authorList>
            <person name="Kuo A."/>
            <person name="Curtis B.A."/>
            <person name="Tanifuji G."/>
            <person name="Burki F."/>
            <person name="Gruber A."/>
            <person name="Irimia M."/>
            <person name="Maruyama S."/>
            <person name="Arias M.C."/>
            <person name="Ball S.G."/>
            <person name="Gile G.H."/>
            <person name="Hirakawa Y."/>
            <person name="Hopkins J.F."/>
            <person name="Rensing S.A."/>
            <person name="Schmutz J."/>
            <person name="Symeonidi A."/>
            <person name="Elias M."/>
            <person name="Eveleigh R.J."/>
            <person name="Herman E.K."/>
            <person name="Klute M.J."/>
            <person name="Nakayama T."/>
            <person name="Obornik M."/>
            <person name="Reyes-Prieto A."/>
            <person name="Armbrust E.V."/>
            <person name="Aves S.J."/>
            <person name="Beiko R.G."/>
            <person name="Coutinho P."/>
            <person name="Dacks J.B."/>
            <person name="Durnford D.G."/>
            <person name="Fast N.M."/>
            <person name="Green B.R."/>
            <person name="Grisdale C."/>
            <person name="Hempe F."/>
            <person name="Henrissat B."/>
            <person name="Hoppner M.P."/>
            <person name="Ishida K.-I."/>
            <person name="Kim E."/>
            <person name="Koreny L."/>
            <person name="Kroth P.G."/>
            <person name="Liu Y."/>
            <person name="Malik S.-B."/>
            <person name="Maier U.G."/>
            <person name="McRose D."/>
            <person name="Mock T."/>
            <person name="Neilson J.A."/>
            <person name="Onodera N.T."/>
            <person name="Poole A.M."/>
            <person name="Pritham E.J."/>
            <person name="Richards T.A."/>
            <person name="Rocap G."/>
            <person name="Roy S.W."/>
            <person name="Sarai C."/>
            <person name="Schaack S."/>
            <person name="Shirato S."/>
            <person name="Slamovits C.H."/>
            <person name="Spencer D.F."/>
            <person name="Suzuki S."/>
            <person name="Worden A.Z."/>
            <person name="Zauner S."/>
            <person name="Barry K."/>
            <person name="Bell C."/>
            <person name="Bharti A.K."/>
            <person name="Crow J.A."/>
            <person name="Grimwood J."/>
            <person name="Kramer R."/>
            <person name="Lindquist E."/>
            <person name="Lucas S."/>
            <person name="Salamov A."/>
            <person name="McFadden G.I."/>
            <person name="Lane C.E."/>
            <person name="Keeling P.J."/>
            <person name="Gray M.W."/>
            <person name="Grigoriev I.V."/>
            <person name="Archibald J.M."/>
        </authorList>
    </citation>
    <scope>NUCLEOTIDE SEQUENCE</scope>
    <source>
        <strain evidence="4">CCMP2712</strain>
    </source>
</reference>
<keyword evidence="4" id="KW-1185">Reference proteome</keyword>
<reference evidence="3" key="3">
    <citation type="submission" date="2015-06" db="UniProtKB">
        <authorList>
            <consortium name="EnsemblProtists"/>
        </authorList>
    </citation>
    <scope>IDENTIFICATION</scope>
</reference>
<feature type="non-terminal residue" evidence="2">
    <location>
        <position position="62"/>
    </location>
</feature>
<organism evidence="2">
    <name type="scientific">Guillardia theta (strain CCMP2712)</name>
    <name type="common">Cryptophyte</name>
    <dbReference type="NCBI Taxonomy" id="905079"/>
    <lineage>
        <taxon>Eukaryota</taxon>
        <taxon>Cryptophyceae</taxon>
        <taxon>Pyrenomonadales</taxon>
        <taxon>Geminigeraceae</taxon>
        <taxon>Guillardia</taxon>
    </lineage>
</organism>
<gene>
    <name evidence="2" type="ORF">GUITHDRAFT_153366</name>
</gene>
<dbReference type="Proteomes" id="UP000011087">
    <property type="component" value="Unassembled WGS sequence"/>
</dbReference>